<proteinExistence type="predicted"/>
<protein>
    <submittedName>
        <fullName evidence="2">Uncharacterized protein</fullName>
    </submittedName>
</protein>
<sequence length="71" mass="8062">MCQILHDTPLTNNPTPFSMDIGMSTETEGALPDYAWREESLMSDIAERCYTRRESTIVTHLARCARTVDVI</sequence>
<evidence type="ECO:0000256" key="1">
    <source>
        <dbReference type="SAM" id="MobiDB-lite"/>
    </source>
</evidence>
<accession>U1PHS7</accession>
<dbReference type="Proteomes" id="UP000030649">
    <property type="component" value="Unassembled WGS sequence"/>
</dbReference>
<dbReference type="AlphaFoldDB" id="U1PHS7"/>
<organism evidence="2 3">
    <name type="scientific">Haloquadratum walsbyi J07HQW1</name>
    <dbReference type="NCBI Taxonomy" id="1238424"/>
    <lineage>
        <taxon>Archaea</taxon>
        <taxon>Methanobacteriati</taxon>
        <taxon>Methanobacteriota</taxon>
        <taxon>Stenosarchaea group</taxon>
        <taxon>Halobacteria</taxon>
        <taxon>Halobacteriales</taxon>
        <taxon>Haloferacaceae</taxon>
        <taxon>Haloquadratum</taxon>
    </lineage>
</organism>
<feature type="region of interest" description="Disordered" evidence="1">
    <location>
        <begin position="1"/>
        <end position="24"/>
    </location>
</feature>
<evidence type="ECO:0000313" key="3">
    <source>
        <dbReference type="Proteomes" id="UP000030649"/>
    </source>
</evidence>
<reference evidence="2 3" key="1">
    <citation type="journal article" date="2013" name="PLoS ONE">
        <title>Assembly-driven community genomics of a hypersaline microbial ecosystem.</title>
        <authorList>
            <person name="Podell S."/>
            <person name="Ugalde J.A."/>
            <person name="Narasingarao P."/>
            <person name="Banfield J.F."/>
            <person name="Heidelberg K.B."/>
            <person name="Allen E.E."/>
        </authorList>
    </citation>
    <scope>NUCLEOTIDE SEQUENCE [LARGE SCALE GENOMIC DNA]</scope>
    <source>
        <strain evidence="3">J07HQW1</strain>
    </source>
</reference>
<name>U1PHS7_9EURY</name>
<gene>
    <name evidence="2" type="ORF">J07HQW1_01755</name>
</gene>
<evidence type="ECO:0000313" key="2">
    <source>
        <dbReference type="EMBL" id="ERG91721.1"/>
    </source>
</evidence>
<dbReference type="HOGENOM" id="CLU_2730288_0_0_2"/>
<dbReference type="EMBL" id="KE356560">
    <property type="protein sequence ID" value="ERG91721.1"/>
    <property type="molecule type" value="Genomic_DNA"/>
</dbReference>